<dbReference type="RefSeq" id="WP_233370621.1">
    <property type="nucleotide sequence ID" value="NZ_JAJTWU010000002.1"/>
</dbReference>
<dbReference type="Proteomes" id="UP001200741">
    <property type="component" value="Unassembled WGS sequence"/>
</dbReference>
<comment type="caution">
    <text evidence="1">The sequence shown here is derived from an EMBL/GenBank/DDBJ whole genome shotgun (WGS) entry which is preliminary data.</text>
</comment>
<evidence type="ECO:0000313" key="1">
    <source>
        <dbReference type="EMBL" id="MCE4553896.1"/>
    </source>
</evidence>
<protein>
    <submittedName>
        <fullName evidence="1">Uncharacterized protein</fullName>
    </submittedName>
</protein>
<organism evidence="1 2">
    <name type="scientific">Pelomonas cellulosilytica</name>
    <dbReference type="NCBI Taxonomy" id="2906762"/>
    <lineage>
        <taxon>Bacteria</taxon>
        <taxon>Pseudomonadati</taxon>
        <taxon>Pseudomonadota</taxon>
        <taxon>Betaproteobacteria</taxon>
        <taxon>Burkholderiales</taxon>
        <taxon>Sphaerotilaceae</taxon>
        <taxon>Roseateles</taxon>
    </lineage>
</organism>
<name>A0ABS8XTH0_9BURK</name>
<keyword evidence="2" id="KW-1185">Reference proteome</keyword>
<gene>
    <name evidence="1" type="ORF">LXT13_05460</name>
</gene>
<sequence length="94" mass="10289">MHLHTQPLVVAHNSQSAATSVYCFETVLLGLLEMRGFDLIQARVHRKWAKLPGQTVDGMVLQAFPQGGTEQQALAVLHEALSTLKASLPPIQFV</sequence>
<reference evidence="1 2" key="1">
    <citation type="submission" date="2021-12" db="EMBL/GenBank/DDBJ databases">
        <title>Genome seq of P8.</title>
        <authorList>
            <person name="Seo T."/>
        </authorList>
    </citation>
    <scope>NUCLEOTIDE SEQUENCE [LARGE SCALE GENOMIC DNA]</scope>
    <source>
        <strain evidence="1 2">P8</strain>
    </source>
</reference>
<accession>A0ABS8XTH0</accession>
<evidence type="ECO:0000313" key="2">
    <source>
        <dbReference type="Proteomes" id="UP001200741"/>
    </source>
</evidence>
<dbReference type="EMBL" id="JAJTWU010000002">
    <property type="protein sequence ID" value="MCE4553896.1"/>
    <property type="molecule type" value="Genomic_DNA"/>
</dbReference>
<proteinExistence type="predicted"/>